<dbReference type="EMBL" id="OKRC01000002">
    <property type="protein sequence ID" value="SPE19524.1"/>
    <property type="molecule type" value="Genomic_DNA"/>
</dbReference>
<dbReference type="GeneID" id="57132297"/>
<evidence type="ECO:0000256" key="2">
    <source>
        <dbReference type="ARBA" id="ARBA00011738"/>
    </source>
</evidence>
<evidence type="ECO:0000313" key="12">
    <source>
        <dbReference type="EMBL" id="WGI18675.1"/>
    </source>
</evidence>
<feature type="binding site" description="in other chain" evidence="7">
    <location>
        <position position="289"/>
    </location>
    <ligand>
        <name>substrate</name>
        <note>ligand shared between dimeric partners</note>
    </ligand>
</feature>
<dbReference type="Pfam" id="PF00393">
    <property type="entry name" value="6PGD"/>
    <property type="match status" value="1"/>
</dbReference>
<feature type="binding site" evidence="8">
    <location>
        <begin position="10"/>
        <end position="15"/>
    </location>
    <ligand>
        <name>NADP(+)</name>
        <dbReference type="ChEBI" id="CHEBI:58349"/>
    </ligand>
</feature>
<reference evidence="12" key="2">
    <citation type="submission" date="2023-04" db="EMBL/GenBank/DDBJ databases">
        <title>Novel strain of Lactilactobacillus sakei and use thereof.</title>
        <authorList>
            <person name="Kim S.Y."/>
        </authorList>
    </citation>
    <scope>NUCLEOTIDE SEQUENCE</scope>
    <source>
        <strain evidence="12">HUP1</strain>
    </source>
</reference>
<dbReference type="Proteomes" id="UP001179858">
    <property type="component" value="Chromosome"/>
</dbReference>
<comment type="similarity">
    <text evidence="1 5 9">Belongs to the 6-phosphogluconate dehydrogenase family.</text>
</comment>
<dbReference type="SUPFAM" id="SSF51735">
    <property type="entry name" value="NAD(P)-binding Rossmann-fold domains"/>
    <property type="match status" value="1"/>
</dbReference>
<dbReference type="RefSeq" id="WP_016265442.1">
    <property type="nucleotide sequence ID" value="NZ_BJLN01000002.1"/>
</dbReference>
<feature type="active site" description="Proton acceptor" evidence="6">
    <location>
        <position position="183"/>
    </location>
</feature>
<feature type="binding site" description="in other chain" evidence="7">
    <location>
        <begin position="186"/>
        <end position="187"/>
    </location>
    <ligand>
        <name>substrate</name>
        <note>ligand shared between dimeric partners</note>
    </ligand>
</feature>
<feature type="binding site" description="in other chain" evidence="7">
    <location>
        <position position="191"/>
    </location>
    <ligand>
        <name>substrate</name>
        <note>ligand shared between dimeric partners</note>
    </ligand>
</feature>
<feature type="binding site" description="in other chain" evidence="7">
    <location>
        <begin position="128"/>
        <end position="130"/>
    </location>
    <ligand>
        <name>substrate</name>
        <note>ligand shared between dimeric partners</note>
    </ligand>
</feature>
<evidence type="ECO:0000256" key="5">
    <source>
        <dbReference type="PIRNR" id="PIRNR000109"/>
    </source>
</evidence>
<feature type="binding site" evidence="8">
    <location>
        <begin position="74"/>
        <end position="76"/>
    </location>
    <ligand>
        <name>NADP(+)</name>
        <dbReference type="ChEBI" id="CHEBI:58349"/>
    </ligand>
</feature>
<dbReference type="NCBIfam" id="TIGR00873">
    <property type="entry name" value="gnd"/>
    <property type="match status" value="1"/>
</dbReference>
<evidence type="ECO:0000256" key="7">
    <source>
        <dbReference type="PIRSR" id="PIRSR000109-2"/>
    </source>
</evidence>
<dbReference type="GO" id="GO:0004616">
    <property type="term" value="F:phosphogluconate dehydrogenase (decarboxylating) activity"/>
    <property type="evidence" value="ECO:0007669"/>
    <property type="project" value="UniProtKB-EC"/>
</dbReference>
<feature type="binding site" evidence="8">
    <location>
        <position position="102"/>
    </location>
    <ligand>
        <name>NADP(+)</name>
        <dbReference type="ChEBI" id="CHEBI:58349"/>
    </ligand>
</feature>
<dbReference type="Pfam" id="PF03446">
    <property type="entry name" value="NAD_binding_2"/>
    <property type="match status" value="1"/>
</dbReference>
<dbReference type="FunFam" id="1.10.1040.10:FF:000002">
    <property type="entry name" value="6-phosphogluconate dehydrogenase, decarboxylating"/>
    <property type="match status" value="1"/>
</dbReference>
<dbReference type="FunFam" id="1.20.5.320:FF:000001">
    <property type="entry name" value="6-phosphogluconate dehydrogenase, decarboxylating"/>
    <property type="match status" value="1"/>
</dbReference>
<dbReference type="EC" id="1.1.1.44" evidence="5 9"/>
<keyword evidence="3 5" id="KW-0560">Oxidoreductase</keyword>
<evidence type="ECO:0000313" key="11">
    <source>
        <dbReference type="EMBL" id="SPE19524.1"/>
    </source>
</evidence>
<dbReference type="InterPro" id="IPR036291">
    <property type="entry name" value="NAD(P)-bd_dom_sf"/>
</dbReference>
<comment type="catalytic activity">
    <reaction evidence="5 9">
        <text>6-phospho-D-gluconate + NADP(+) = D-ribulose 5-phosphate + CO2 + NADPH</text>
        <dbReference type="Rhea" id="RHEA:10116"/>
        <dbReference type="ChEBI" id="CHEBI:16526"/>
        <dbReference type="ChEBI" id="CHEBI:57783"/>
        <dbReference type="ChEBI" id="CHEBI:58121"/>
        <dbReference type="ChEBI" id="CHEBI:58349"/>
        <dbReference type="ChEBI" id="CHEBI:58759"/>
        <dbReference type="EC" id="1.1.1.44"/>
    </reaction>
</comment>
<feature type="domain" description="6-phosphogluconate dehydrogenase C-terminal" evidence="10">
    <location>
        <begin position="179"/>
        <end position="470"/>
    </location>
</feature>
<organism evidence="11 13">
    <name type="scientific">Latilactobacillus sakei</name>
    <name type="common">Lactobacillus sakei</name>
    <dbReference type="NCBI Taxonomy" id="1599"/>
    <lineage>
        <taxon>Bacteria</taxon>
        <taxon>Bacillati</taxon>
        <taxon>Bacillota</taxon>
        <taxon>Bacilli</taxon>
        <taxon>Lactobacillales</taxon>
        <taxon>Lactobacillaceae</taxon>
        <taxon>Latilactobacillus</taxon>
    </lineage>
</organism>
<sequence length="473" mass="52253">MSQPQIGVIGMAVMGKNLALNIESRGYTVAIYNRTGAKTEAVMQDHSEKKLVASYTIADFVKSLEKPRRIILMVKAGAGTDAVINELLPLLDKGDILIDGGNTFFGDTIRRNAELDKSGINFIGMGVSGGELGALEGPSMMPGGQKEAYDLVAPILEQMSAKAEDGQPCVTYIGPNGAGHYVKMVHNGIEYGDMELISESYNLLRNVVGLSVEEIADVFKEWNHGELDSYLMEITADILTRKDDLGTDKPIVDVILDAAGNKGTGKWSSQSALELGVPQSLITESVYARYISAMKDERVAASKILPAPTVAKLTEDKKELIEKIRQALYFSKIMSYAQGFEQMRVASDQYDWSLNYGEIAKIWRAGCIIRARFLQKITDAFDKKADLNNLLLDDYFLDITKNYQGAVRDVAALAIQQGVPAPGLTAAITYFDSYRSEVLPANLIQAQRDYFGAHTYERTDREGIFHYTWYKEQ</sequence>
<keyword evidence="5 9" id="KW-0570">Pentose shunt</keyword>
<dbReference type="SMART" id="SM01350">
    <property type="entry name" value="6PGD"/>
    <property type="match status" value="1"/>
</dbReference>
<keyword evidence="5 9" id="KW-0521">NADP</keyword>
<accession>A0A094YY50</accession>
<comment type="function">
    <text evidence="5">Catalyzes the oxidative decarboxylation of 6-phosphogluconate to ribulose 5-phosphate and CO(2), with concomitant reduction of NADP to NADPH.</text>
</comment>
<dbReference type="InterPro" id="IPR013328">
    <property type="entry name" value="6PGD_dom2"/>
</dbReference>
<dbReference type="SUPFAM" id="SSF48179">
    <property type="entry name" value="6-phosphogluconate dehydrogenase C-terminal domain-like"/>
    <property type="match status" value="1"/>
</dbReference>
<dbReference type="GO" id="GO:0019521">
    <property type="term" value="P:D-gluconate metabolic process"/>
    <property type="evidence" value="ECO:0007669"/>
    <property type="project" value="UniProtKB-KW"/>
</dbReference>
<dbReference type="Gene3D" id="3.40.50.720">
    <property type="entry name" value="NAD(P)-binding Rossmann-like Domain"/>
    <property type="match status" value="1"/>
</dbReference>
<dbReference type="Gene3D" id="1.10.1040.10">
    <property type="entry name" value="N-(1-d-carboxylethyl)-l-norvaline Dehydrogenase, domain 2"/>
    <property type="match status" value="1"/>
</dbReference>
<dbReference type="PIRSF" id="PIRSF000109">
    <property type="entry name" value="6PGD"/>
    <property type="match status" value="1"/>
</dbReference>
<dbReference type="Proteomes" id="UP000239650">
    <property type="component" value="Unassembled WGS sequence"/>
</dbReference>
<evidence type="ECO:0000259" key="10">
    <source>
        <dbReference type="SMART" id="SM01350"/>
    </source>
</evidence>
<dbReference type="EMBL" id="CP122959">
    <property type="protein sequence ID" value="WGI18675.1"/>
    <property type="molecule type" value="Genomic_DNA"/>
</dbReference>
<comment type="pathway">
    <text evidence="5 9">Carbohydrate degradation; pentose phosphate pathway; D-ribulose 5-phosphate from D-glucose 6-phosphate (oxidative stage): step 3/3.</text>
</comment>
<evidence type="ECO:0000256" key="8">
    <source>
        <dbReference type="PIRSR" id="PIRSR000109-3"/>
    </source>
</evidence>
<dbReference type="InterPro" id="IPR008927">
    <property type="entry name" value="6-PGluconate_DH-like_C_sf"/>
</dbReference>
<evidence type="ECO:0000313" key="13">
    <source>
        <dbReference type="Proteomes" id="UP000239650"/>
    </source>
</evidence>
<feature type="binding site" description="in other chain" evidence="7">
    <location>
        <position position="102"/>
    </location>
    <ligand>
        <name>substrate</name>
        <note>ligand shared between dimeric partners</note>
    </ligand>
</feature>
<dbReference type="PROSITE" id="PS00461">
    <property type="entry name" value="6PGD"/>
    <property type="match status" value="1"/>
</dbReference>
<name>A0A094YY50_LATSK</name>
<dbReference type="GO" id="GO:0050661">
    <property type="term" value="F:NADP binding"/>
    <property type="evidence" value="ECO:0007669"/>
    <property type="project" value="InterPro"/>
</dbReference>
<dbReference type="InterPro" id="IPR006115">
    <property type="entry name" value="6PGDH_NADP-bd"/>
</dbReference>
<dbReference type="InterPro" id="IPR006183">
    <property type="entry name" value="Pgluconate_DH"/>
</dbReference>
<keyword evidence="4 9" id="KW-0311">Gluconate utilization</keyword>
<feature type="active site" description="Proton donor" evidence="6">
    <location>
        <position position="190"/>
    </location>
</feature>
<evidence type="ECO:0000256" key="3">
    <source>
        <dbReference type="ARBA" id="ARBA00023002"/>
    </source>
</evidence>
<dbReference type="PRINTS" id="PR00076">
    <property type="entry name" value="6PGDHDRGNASE"/>
</dbReference>
<protein>
    <recommendedName>
        <fullName evidence="5 9">6-phosphogluconate dehydrogenase, decarboxylating</fullName>
        <ecNumber evidence="5 9">1.1.1.44</ecNumber>
    </recommendedName>
</protein>
<dbReference type="FunFam" id="3.40.50.720:FF:000007">
    <property type="entry name" value="6-phosphogluconate dehydrogenase, decarboxylating"/>
    <property type="match status" value="1"/>
</dbReference>
<proteinExistence type="inferred from homology"/>
<dbReference type="PANTHER" id="PTHR11811">
    <property type="entry name" value="6-PHOSPHOGLUCONATE DEHYDROGENASE"/>
    <property type="match status" value="1"/>
</dbReference>
<dbReference type="GO" id="GO:0006098">
    <property type="term" value="P:pentose-phosphate shunt"/>
    <property type="evidence" value="ECO:0007669"/>
    <property type="project" value="UniProtKB-UniPathway"/>
</dbReference>
<evidence type="ECO:0000256" key="4">
    <source>
        <dbReference type="ARBA" id="ARBA00023064"/>
    </source>
</evidence>
<feature type="binding site" evidence="7">
    <location>
        <position position="448"/>
    </location>
    <ligand>
        <name>substrate</name>
        <note>ligand shared between dimeric partners</note>
    </ligand>
</feature>
<dbReference type="AlphaFoldDB" id="A0A094YY50"/>
<evidence type="ECO:0000256" key="1">
    <source>
        <dbReference type="ARBA" id="ARBA00008419"/>
    </source>
</evidence>
<reference evidence="11 13" key="1">
    <citation type="submission" date="2018-02" db="EMBL/GenBank/DDBJ databases">
        <authorList>
            <person name="Rodrigo-Torres L."/>
            <person name="Arahal R. D."/>
            <person name="Lucena T."/>
        </authorList>
    </citation>
    <scope>NUCLEOTIDE SEQUENCE [LARGE SCALE GENOMIC DNA]</scope>
    <source>
        <strain evidence="11 13">CECT 9267</strain>
    </source>
</reference>
<dbReference type="NCBIfam" id="NF006765">
    <property type="entry name" value="PRK09287.1"/>
    <property type="match status" value="1"/>
</dbReference>
<feature type="binding site" evidence="8">
    <location>
        <begin position="33"/>
        <end position="35"/>
    </location>
    <ligand>
        <name>NADP(+)</name>
        <dbReference type="ChEBI" id="CHEBI:58349"/>
    </ligand>
</feature>
<evidence type="ECO:0000256" key="6">
    <source>
        <dbReference type="PIRSR" id="PIRSR000109-1"/>
    </source>
</evidence>
<dbReference type="InterPro" id="IPR006114">
    <property type="entry name" value="6PGDH_C"/>
</dbReference>
<comment type="subunit">
    <text evidence="2 5">Homodimer.</text>
</comment>
<feature type="binding site" evidence="7">
    <location>
        <position position="454"/>
    </location>
    <ligand>
        <name>substrate</name>
        <note>ligand shared between dimeric partners</note>
    </ligand>
</feature>
<gene>
    <name evidence="11" type="primary">gnd_1</name>
    <name evidence="12" type="synonym">gndA</name>
    <name evidence="11" type="ORF">LAS9267_00490</name>
    <name evidence="12" type="ORF">QBD03_07925</name>
</gene>
<feature type="binding site" description="in other chain" evidence="7">
    <location>
        <position position="262"/>
    </location>
    <ligand>
        <name>substrate</name>
        <note>ligand shared between dimeric partners</note>
    </ligand>
</feature>
<dbReference type="InterPro" id="IPR006113">
    <property type="entry name" value="6PGDH_Gnd/GntZ"/>
</dbReference>
<dbReference type="InterPro" id="IPR006184">
    <property type="entry name" value="6PGdom_BS"/>
</dbReference>
<dbReference type="Gene3D" id="1.20.5.320">
    <property type="entry name" value="6-Phosphogluconate Dehydrogenase, domain 3"/>
    <property type="match status" value="1"/>
</dbReference>
<evidence type="ECO:0000256" key="9">
    <source>
        <dbReference type="RuleBase" id="RU000485"/>
    </source>
</evidence>